<evidence type="ECO:0000313" key="6">
    <source>
        <dbReference type="Proteomes" id="UP000293995"/>
    </source>
</evidence>
<evidence type="ECO:0000256" key="3">
    <source>
        <dbReference type="ARBA" id="ARBA00022679"/>
    </source>
</evidence>
<dbReference type="GO" id="GO:0032259">
    <property type="term" value="P:methylation"/>
    <property type="evidence" value="ECO:0007669"/>
    <property type="project" value="UniProtKB-KW"/>
</dbReference>
<sequence>MATREEMSRSFGGAADVYETGRPQYPAEAVEWMLQPVRGADGLVRVADVGAGTGKLTRALVDAGAQVVAADPDAAMLAALRGGLPGVTTYVGTGESLPLPDAAFDAVVFGQAWHWVDPVAASAEVGRVLRHGGVLGLVWNIRDTDVPWVVELGEIMHGSNAEIMMAEGGPEVSAPFDGLESRSWRWARPMTREQLFDMAHSRSYVITAEPTERERIDRELGALFDRIGAVGDAPVDLPYVTTAFRALRP</sequence>
<dbReference type="SUPFAM" id="SSF53335">
    <property type="entry name" value="S-adenosyl-L-methionine-dependent methyltransferases"/>
    <property type="match status" value="1"/>
</dbReference>
<gene>
    <name evidence="5" type="ORF">ET475_13805</name>
</gene>
<dbReference type="KEGG" id="mprt:ET475_13805"/>
<keyword evidence="3 5" id="KW-0808">Transferase</keyword>
<reference evidence="5 6" key="1">
    <citation type="submission" date="2019-01" db="EMBL/GenBank/DDBJ databases">
        <title>Genome sequencing of strain DFW100M-13.</title>
        <authorList>
            <person name="Heo J."/>
            <person name="Kim S.-J."/>
            <person name="Kim J.-S."/>
            <person name="Hong S.-B."/>
            <person name="Kwon S.-W."/>
        </authorList>
    </citation>
    <scope>NUCLEOTIDE SEQUENCE [LARGE SCALE GENOMIC DNA]</scope>
    <source>
        <strain evidence="5 6">DFW100M-13</strain>
    </source>
</reference>
<accession>A0A4P6EL80</accession>
<proteinExistence type="inferred from homology"/>
<keyword evidence="6" id="KW-1185">Reference proteome</keyword>
<feature type="domain" description="Methyltransferase type 11" evidence="4">
    <location>
        <begin position="48"/>
        <end position="135"/>
    </location>
</feature>
<evidence type="ECO:0000313" key="5">
    <source>
        <dbReference type="EMBL" id="QAY60957.1"/>
    </source>
</evidence>
<evidence type="ECO:0000256" key="1">
    <source>
        <dbReference type="ARBA" id="ARBA00008361"/>
    </source>
</evidence>
<dbReference type="EMBL" id="CP035494">
    <property type="protein sequence ID" value="QAY60957.1"/>
    <property type="molecule type" value="Genomic_DNA"/>
</dbReference>
<keyword evidence="2 5" id="KW-0489">Methyltransferase</keyword>
<dbReference type="CDD" id="cd02440">
    <property type="entry name" value="AdoMet_MTases"/>
    <property type="match status" value="1"/>
</dbReference>
<evidence type="ECO:0000259" key="4">
    <source>
        <dbReference type="Pfam" id="PF08241"/>
    </source>
</evidence>
<dbReference type="InterPro" id="IPR029063">
    <property type="entry name" value="SAM-dependent_MTases_sf"/>
</dbReference>
<dbReference type="GO" id="GO:0008757">
    <property type="term" value="F:S-adenosylmethionine-dependent methyltransferase activity"/>
    <property type="evidence" value="ECO:0007669"/>
    <property type="project" value="InterPro"/>
</dbReference>
<name>A0A4P6EL80_9MICO</name>
<dbReference type="Proteomes" id="UP000293995">
    <property type="component" value="Chromosome"/>
</dbReference>
<dbReference type="RefSeq" id="WP_129391435.1">
    <property type="nucleotide sequence ID" value="NZ_CP035494.1"/>
</dbReference>
<dbReference type="InterPro" id="IPR051052">
    <property type="entry name" value="Diverse_substrate_MTase"/>
</dbReference>
<evidence type="ECO:0000256" key="2">
    <source>
        <dbReference type="ARBA" id="ARBA00022603"/>
    </source>
</evidence>
<dbReference type="InterPro" id="IPR013216">
    <property type="entry name" value="Methyltransf_11"/>
</dbReference>
<protein>
    <submittedName>
        <fullName evidence="5">Class I SAM-dependent methyltransferase</fullName>
    </submittedName>
</protein>
<dbReference type="AlphaFoldDB" id="A0A4P6EL80"/>
<organism evidence="5 6">
    <name type="scientific">Microbacterium protaetiae</name>
    <dbReference type="NCBI Taxonomy" id="2509458"/>
    <lineage>
        <taxon>Bacteria</taxon>
        <taxon>Bacillati</taxon>
        <taxon>Actinomycetota</taxon>
        <taxon>Actinomycetes</taxon>
        <taxon>Micrococcales</taxon>
        <taxon>Microbacteriaceae</taxon>
        <taxon>Microbacterium</taxon>
    </lineage>
</organism>
<comment type="similarity">
    <text evidence="1">Belongs to the methyltransferase superfamily.</text>
</comment>
<dbReference type="Gene3D" id="3.40.50.150">
    <property type="entry name" value="Vaccinia Virus protein VP39"/>
    <property type="match status" value="1"/>
</dbReference>
<dbReference type="OrthoDB" id="9797252at2"/>
<dbReference type="PANTHER" id="PTHR44942:SF4">
    <property type="entry name" value="METHYLTRANSFERASE TYPE 11 DOMAIN-CONTAINING PROTEIN"/>
    <property type="match status" value="1"/>
</dbReference>
<dbReference type="PANTHER" id="PTHR44942">
    <property type="entry name" value="METHYLTRANSF_11 DOMAIN-CONTAINING PROTEIN"/>
    <property type="match status" value="1"/>
</dbReference>
<dbReference type="Pfam" id="PF08241">
    <property type="entry name" value="Methyltransf_11"/>
    <property type="match status" value="1"/>
</dbReference>